<keyword evidence="1 2" id="KW-0238">DNA-binding</keyword>
<name>A0ABN2F2Z7_9ACTN</name>
<dbReference type="EMBL" id="BAAANE010000004">
    <property type="protein sequence ID" value="GAA1627356.1"/>
    <property type="molecule type" value="Genomic_DNA"/>
</dbReference>
<dbReference type="Pfam" id="PF00440">
    <property type="entry name" value="TetR_N"/>
    <property type="match status" value="1"/>
</dbReference>
<sequence length="212" mass="23815">MGRRIRGLDADERREERREQLLDAALDLFAANGYINTSIEQICTTAYVGTKSFYEVFENREACYLALLQRTSERLEADMVAVVETATGNERQAAPHLIAALAHALMDDPRVVKVTFGMASGISAAIERQRRTNRRWAAGFLAQIWNRYDGTAPDDPDERMRHSVAIGLVGGLFDLISDWLLDADLKSETQLEALIDDMTTFYITVRRGLSGR</sequence>
<dbReference type="InterPro" id="IPR009057">
    <property type="entry name" value="Homeodomain-like_sf"/>
</dbReference>
<reference evidence="4 5" key="1">
    <citation type="journal article" date="2019" name="Int. J. Syst. Evol. Microbiol.">
        <title>The Global Catalogue of Microorganisms (GCM) 10K type strain sequencing project: providing services to taxonomists for standard genome sequencing and annotation.</title>
        <authorList>
            <consortium name="The Broad Institute Genomics Platform"/>
            <consortium name="The Broad Institute Genome Sequencing Center for Infectious Disease"/>
            <person name="Wu L."/>
            <person name="Ma J."/>
        </authorList>
    </citation>
    <scope>NUCLEOTIDE SEQUENCE [LARGE SCALE GENOMIC DNA]</scope>
    <source>
        <strain evidence="4 5">JCM 14306</strain>
    </source>
</reference>
<gene>
    <name evidence="4" type="ORF">GCM10009744_13930</name>
</gene>
<dbReference type="PANTHER" id="PTHR43479:SF11">
    <property type="entry name" value="ACREF_ENVCD OPERON REPRESSOR-RELATED"/>
    <property type="match status" value="1"/>
</dbReference>
<evidence type="ECO:0000313" key="5">
    <source>
        <dbReference type="Proteomes" id="UP001501319"/>
    </source>
</evidence>
<dbReference type="Gene3D" id="1.10.357.10">
    <property type="entry name" value="Tetracycline Repressor, domain 2"/>
    <property type="match status" value="1"/>
</dbReference>
<protein>
    <submittedName>
        <fullName evidence="4">TetR/AcrR family transcriptional regulator</fullName>
    </submittedName>
</protein>
<dbReference type="InterPro" id="IPR050624">
    <property type="entry name" value="HTH-type_Tx_Regulator"/>
</dbReference>
<organism evidence="4 5">
    <name type="scientific">Kribbella alba</name>
    <dbReference type="NCBI Taxonomy" id="190197"/>
    <lineage>
        <taxon>Bacteria</taxon>
        <taxon>Bacillati</taxon>
        <taxon>Actinomycetota</taxon>
        <taxon>Actinomycetes</taxon>
        <taxon>Propionibacteriales</taxon>
        <taxon>Kribbellaceae</taxon>
        <taxon>Kribbella</taxon>
    </lineage>
</organism>
<accession>A0ABN2F2Z7</accession>
<dbReference type="InterPro" id="IPR001647">
    <property type="entry name" value="HTH_TetR"/>
</dbReference>
<evidence type="ECO:0000256" key="1">
    <source>
        <dbReference type="ARBA" id="ARBA00023125"/>
    </source>
</evidence>
<dbReference type="SUPFAM" id="SSF46689">
    <property type="entry name" value="Homeodomain-like"/>
    <property type="match status" value="1"/>
</dbReference>
<dbReference type="PROSITE" id="PS50977">
    <property type="entry name" value="HTH_TETR_2"/>
    <property type="match status" value="1"/>
</dbReference>
<evidence type="ECO:0000313" key="4">
    <source>
        <dbReference type="EMBL" id="GAA1627356.1"/>
    </source>
</evidence>
<comment type="caution">
    <text evidence="4">The sequence shown here is derived from an EMBL/GenBank/DDBJ whole genome shotgun (WGS) entry which is preliminary data.</text>
</comment>
<evidence type="ECO:0000259" key="3">
    <source>
        <dbReference type="PROSITE" id="PS50977"/>
    </source>
</evidence>
<feature type="domain" description="HTH tetR-type" evidence="3">
    <location>
        <begin position="15"/>
        <end position="75"/>
    </location>
</feature>
<feature type="DNA-binding region" description="H-T-H motif" evidence="2">
    <location>
        <begin position="38"/>
        <end position="57"/>
    </location>
</feature>
<dbReference type="Proteomes" id="UP001501319">
    <property type="component" value="Unassembled WGS sequence"/>
</dbReference>
<proteinExistence type="predicted"/>
<dbReference type="PANTHER" id="PTHR43479">
    <property type="entry name" value="ACREF/ENVCD OPERON REPRESSOR-RELATED"/>
    <property type="match status" value="1"/>
</dbReference>
<evidence type="ECO:0000256" key="2">
    <source>
        <dbReference type="PROSITE-ProRule" id="PRU00335"/>
    </source>
</evidence>
<dbReference type="RefSeq" id="WP_344109963.1">
    <property type="nucleotide sequence ID" value="NZ_BAAANE010000004.1"/>
</dbReference>
<keyword evidence="5" id="KW-1185">Reference proteome</keyword>